<proteinExistence type="predicted"/>
<feature type="compositionally biased region" description="Low complexity" evidence="1">
    <location>
        <begin position="345"/>
        <end position="355"/>
    </location>
</feature>
<dbReference type="Pfam" id="PF05733">
    <property type="entry name" value="Tenui_N"/>
    <property type="match status" value="1"/>
</dbReference>
<comment type="caution">
    <text evidence="2">The sequence shown here is derived from an EMBL/GenBank/DDBJ whole genome shotgun (WGS) entry which is preliminary data.</text>
</comment>
<evidence type="ECO:0000313" key="3">
    <source>
        <dbReference type="Proteomes" id="UP001567538"/>
    </source>
</evidence>
<feature type="compositionally biased region" description="Polar residues" evidence="1">
    <location>
        <begin position="327"/>
        <end position="338"/>
    </location>
</feature>
<accession>A0ABD1IF21</accession>
<feature type="compositionally biased region" description="Polar residues" evidence="1">
    <location>
        <begin position="389"/>
        <end position="401"/>
    </location>
</feature>
<dbReference type="EMBL" id="JBEAFC010000002">
    <property type="protein sequence ID" value="KAL1566414.1"/>
    <property type="molecule type" value="Genomic_DNA"/>
</dbReference>
<evidence type="ECO:0000256" key="1">
    <source>
        <dbReference type="SAM" id="MobiDB-lite"/>
    </source>
</evidence>
<sequence>MATDYANLFNSTDFANLLDSLENTSLGEDFLTSMDDDSPPWEPNSDNFDLNAIIHKFVGNAKKARRTRSQLTLDMRHCVMVGLLNGNIRSDQLNRIVKWGSDRIRELIRIYDIPTRRNSTDRSKYSKDSFTFTRSFTCFPGIASKILNRRPSLVKDYHGSTMRTPELPACMKHSGFAALIPRNCNDLVKAALQSAHIAYMIDFGRFINRGGFQSVMKSHDKQKKISEITMEEGRMADDGRAAYLHSLGLFDTATFKTVVTVANELMREVNADKISEDAIDAALLSVVETMSPSDGGGFMTENEVFPGATSGETGSSSKEVFHGATSGEASSSPLNQSGDLVPLCSSLGSSSSPGGADVCDTTEKDAIPSASSGATSLHRDATEMEVFPSTLSGAPSQSHLP</sequence>
<keyword evidence="3" id="KW-1185">Reference proteome</keyword>
<name>A0ABD1IF21_SALDI</name>
<reference evidence="2 3" key="1">
    <citation type="submission" date="2024-06" db="EMBL/GenBank/DDBJ databases">
        <title>A chromosome level genome sequence of Diviner's sage (Salvia divinorum).</title>
        <authorList>
            <person name="Ford S.A."/>
            <person name="Ro D.-K."/>
            <person name="Ness R.W."/>
            <person name="Phillips M.A."/>
        </authorList>
    </citation>
    <scope>NUCLEOTIDE SEQUENCE [LARGE SCALE GENOMIC DNA]</scope>
    <source>
        <strain evidence="2">SAF-2024a</strain>
        <tissue evidence="2">Leaf</tissue>
    </source>
</reference>
<dbReference type="AlphaFoldDB" id="A0ABD1IF21"/>
<gene>
    <name evidence="2" type="ORF">AAHA92_02024</name>
</gene>
<evidence type="ECO:0000313" key="2">
    <source>
        <dbReference type="EMBL" id="KAL1566414.1"/>
    </source>
</evidence>
<dbReference type="InterPro" id="IPR009522">
    <property type="entry name" value="Capsid_Phlebovir/Tenuivir"/>
</dbReference>
<dbReference type="Proteomes" id="UP001567538">
    <property type="component" value="Unassembled WGS sequence"/>
</dbReference>
<protein>
    <submittedName>
        <fullName evidence="2">Uncharacterized protein</fullName>
    </submittedName>
</protein>
<feature type="region of interest" description="Disordered" evidence="1">
    <location>
        <begin position="295"/>
        <end position="401"/>
    </location>
</feature>
<organism evidence="2 3">
    <name type="scientific">Salvia divinorum</name>
    <name type="common">Maria pastora</name>
    <name type="synonym">Diviner's sage</name>
    <dbReference type="NCBI Taxonomy" id="28513"/>
    <lineage>
        <taxon>Eukaryota</taxon>
        <taxon>Viridiplantae</taxon>
        <taxon>Streptophyta</taxon>
        <taxon>Embryophyta</taxon>
        <taxon>Tracheophyta</taxon>
        <taxon>Spermatophyta</taxon>
        <taxon>Magnoliopsida</taxon>
        <taxon>eudicotyledons</taxon>
        <taxon>Gunneridae</taxon>
        <taxon>Pentapetalae</taxon>
        <taxon>asterids</taxon>
        <taxon>lamiids</taxon>
        <taxon>Lamiales</taxon>
        <taxon>Lamiaceae</taxon>
        <taxon>Nepetoideae</taxon>
        <taxon>Mentheae</taxon>
        <taxon>Salviinae</taxon>
        <taxon>Salvia</taxon>
        <taxon>Salvia subgen. Calosphace</taxon>
    </lineage>
</organism>